<feature type="domain" description="EF-hand" evidence="8">
    <location>
        <begin position="616"/>
        <end position="648"/>
    </location>
</feature>
<keyword evidence="3" id="KW-0489">Methyltransferase</keyword>
<comment type="caution">
    <text evidence="9">The sequence shown here is derived from an EMBL/GenBank/DDBJ whole genome shotgun (WGS) entry which is preliminary data.</text>
</comment>
<dbReference type="PROSITE" id="PS50222">
    <property type="entry name" value="EF_HAND_2"/>
    <property type="match status" value="4"/>
</dbReference>
<keyword evidence="5" id="KW-0106">Calcium</keyword>
<sequence length="648" mass="73108">MAAIAAPEVGQQEREIQKSYWNDQTAALNLEAITLDSEASDLDKEDRSEVLSLLPSYEGKSVLELGAGIGRFTGALAEKAGELVAVDFIEGVIKKNESINGHHKNVKFMFADVTSPDLTFLPESVDLIFSNWLLMYLSDEEVKDLAEIMVKWLKVGGYIFFRETCFHQSGDDKGKNNPTHYREPRFYTKIFQECNINGGDGKSYELSLISYKCIETYVRNKRNQNEICWMWQKVRSEDGRGFQHFLDTVQYKSNGILRYERVFGPGFVSTGGIDTTKEFVAMLDLQPGEKVLDVGCGIGGGDFYMAEKYGVHVVGIDLSVNMISLAFERAIGLKCAVEFEVADCTVKTYPEGTFDVIYSRDTILHIQDKPALFRSFYKWLKPGGRVLISDYCKKAGPASEEFAGYIKQRGYDLHDVEAYGQMLRDAGFNEVIAEDRTEQFMKVLRKELDTVEKERVSFIQEFSEQDYNDIVGGWKAKLIRSSSGEQRWEPIEETMATDGTKPCVYLQDMEEVKKVFARFDANGDGMISGDELSGVLKALGSDTSPDEVERMMDEIDTDKDGCINLEEFANFCKNDDSVDGGAKELKEAFDLYDQDHNGRISATELHQILNRLGQNCTIQDCTRMITSVDSDGDGYVCFEEFKKMMGNK</sequence>
<dbReference type="Pfam" id="PF13649">
    <property type="entry name" value="Methyltransf_25"/>
    <property type="match status" value="1"/>
</dbReference>
<feature type="domain" description="EF-hand" evidence="8">
    <location>
        <begin position="580"/>
        <end position="615"/>
    </location>
</feature>
<evidence type="ECO:0000256" key="1">
    <source>
        <dbReference type="ARBA" id="ARBA00004969"/>
    </source>
</evidence>
<evidence type="ECO:0000256" key="5">
    <source>
        <dbReference type="ARBA" id="ARBA00022837"/>
    </source>
</evidence>
<dbReference type="InterPro" id="IPR018247">
    <property type="entry name" value="EF_Hand_1_Ca_BS"/>
</dbReference>
<proteinExistence type="predicted"/>
<dbReference type="InterPro" id="IPR025771">
    <property type="entry name" value="Phosphoethanolamine_N-MeTrfase"/>
</dbReference>
<gene>
    <name evidence="9" type="primary">NMT3</name>
    <name evidence="9" type="ORF">HAX54_006717</name>
</gene>
<evidence type="ECO:0000256" key="7">
    <source>
        <dbReference type="ARBA" id="ARBA00047622"/>
    </source>
</evidence>
<dbReference type="InterPro" id="IPR029063">
    <property type="entry name" value="SAM-dependent_MTases_sf"/>
</dbReference>
<dbReference type="SUPFAM" id="SSF47473">
    <property type="entry name" value="EF-hand"/>
    <property type="match status" value="1"/>
</dbReference>
<evidence type="ECO:0000259" key="8">
    <source>
        <dbReference type="PROSITE" id="PS50222"/>
    </source>
</evidence>
<dbReference type="CDD" id="cd00051">
    <property type="entry name" value="EFh"/>
    <property type="match status" value="2"/>
</dbReference>
<protein>
    <recommendedName>
        <fullName evidence="6">phosphoethanolamine N-methyltransferase</fullName>
        <ecNumber evidence="6">2.1.1.103</ecNumber>
    </recommendedName>
</protein>
<evidence type="ECO:0000313" key="10">
    <source>
        <dbReference type="Proteomes" id="UP000823775"/>
    </source>
</evidence>
<evidence type="ECO:0000256" key="6">
    <source>
        <dbReference type="ARBA" id="ARBA00035674"/>
    </source>
</evidence>
<organism evidence="9 10">
    <name type="scientific">Datura stramonium</name>
    <name type="common">Jimsonweed</name>
    <name type="synonym">Common thornapple</name>
    <dbReference type="NCBI Taxonomy" id="4076"/>
    <lineage>
        <taxon>Eukaryota</taxon>
        <taxon>Viridiplantae</taxon>
        <taxon>Streptophyta</taxon>
        <taxon>Embryophyta</taxon>
        <taxon>Tracheophyta</taxon>
        <taxon>Spermatophyta</taxon>
        <taxon>Magnoliopsida</taxon>
        <taxon>eudicotyledons</taxon>
        <taxon>Gunneridae</taxon>
        <taxon>Pentapetalae</taxon>
        <taxon>asterids</taxon>
        <taxon>lamiids</taxon>
        <taxon>Solanales</taxon>
        <taxon>Solanaceae</taxon>
        <taxon>Solanoideae</taxon>
        <taxon>Datureae</taxon>
        <taxon>Datura</taxon>
    </lineage>
</organism>
<feature type="domain" description="EF-hand" evidence="8">
    <location>
        <begin position="543"/>
        <end position="578"/>
    </location>
</feature>
<dbReference type="SUPFAM" id="SSF53335">
    <property type="entry name" value="S-adenosyl-L-methionine-dependent methyltransferases"/>
    <property type="match status" value="2"/>
</dbReference>
<comment type="pathway">
    <text evidence="1">Phospholipid metabolism; phosphatidylcholine biosynthesis.</text>
</comment>
<evidence type="ECO:0000256" key="4">
    <source>
        <dbReference type="ARBA" id="ARBA00022679"/>
    </source>
</evidence>
<evidence type="ECO:0000256" key="3">
    <source>
        <dbReference type="ARBA" id="ARBA00022603"/>
    </source>
</evidence>
<comment type="pathway">
    <text evidence="2">Lipid metabolism.</text>
</comment>
<dbReference type="PROSITE" id="PS00018">
    <property type="entry name" value="EF_HAND_1"/>
    <property type="match status" value="4"/>
</dbReference>
<evidence type="ECO:0000256" key="2">
    <source>
        <dbReference type="ARBA" id="ARBA00005189"/>
    </source>
</evidence>
<accession>A0ABS8WY87</accession>
<dbReference type="EC" id="2.1.1.103" evidence="6"/>
<comment type="catalytic activity">
    <reaction evidence="7">
        <text>phosphoethanolamine + S-adenosyl-L-methionine = N-methylethanolamine phosphate + S-adenosyl-L-homocysteine + H(+)</text>
        <dbReference type="Rhea" id="RHEA:20365"/>
        <dbReference type="ChEBI" id="CHEBI:15378"/>
        <dbReference type="ChEBI" id="CHEBI:57781"/>
        <dbReference type="ChEBI" id="CHEBI:57856"/>
        <dbReference type="ChEBI" id="CHEBI:58190"/>
        <dbReference type="ChEBI" id="CHEBI:59789"/>
        <dbReference type="EC" id="2.1.1.103"/>
    </reaction>
    <physiologicalReaction direction="left-to-right" evidence="7">
        <dbReference type="Rhea" id="RHEA:20366"/>
    </physiologicalReaction>
</comment>
<feature type="domain" description="EF-hand" evidence="8">
    <location>
        <begin position="507"/>
        <end position="542"/>
    </location>
</feature>
<dbReference type="EMBL" id="JACEIK010013411">
    <property type="protein sequence ID" value="MCE3216501.1"/>
    <property type="molecule type" value="Genomic_DNA"/>
</dbReference>
<dbReference type="Proteomes" id="UP000823775">
    <property type="component" value="Unassembled WGS sequence"/>
</dbReference>
<dbReference type="Gene3D" id="1.10.238.10">
    <property type="entry name" value="EF-hand"/>
    <property type="match status" value="2"/>
</dbReference>
<dbReference type="InterPro" id="IPR002048">
    <property type="entry name" value="EF_hand_dom"/>
</dbReference>
<name>A0ABS8WY87_DATST</name>
<dbReference type="PANTHER" id="PTHR44307:SF13">
    <property type="entry name" value="PHOSPHOETHANOLAMINE N-METHYLTRANSFERASE"/>
    <property type="match status" value="1"/>
</dbReference>
<keyword evidence="4" id="KW-0808">Transferase</keyword>
<dbReference type="InterPro" id="IPR041698">
    <property type="entry name" value="Methyltransf_25"/>
</dbReference>
<dbReference type="PANTHER" id="PTHR44307">
    <property type="entry name" value="PHOSPHOETHANOLAMINE METHYLTRANSFERASE"/>
    <property type="match status" value="1"/>
</dbReference>
<reference evidence="9 10" key="1">
    <citation type="journal article" date="2021" name="BMC Genomics">
        <title>Datura genome reveals duplications of psychoactive alkaloid biosynthetic genes and high mutation rate following tissue culture.</title>
        <authorList>
            <person name="Rajewski A."/>
            <person name="Carter-House D."/>
            <person name="Stajich J."/>
            <person name="Litt A."/>
        </authorList>
    </citation>
    <scope>NUCLEOTIDE SEQUENCE [LARGE SCALE GENOMIC DNA]</scope>
    <source>
        <strain evidence="9">AR-01</strain>
    </source>
</reference>
<evidence type="ECO:0000313" key="9">
    <source>
        <dbReference type="EMBL" id="MCE3216501.1"/>
    </source>
</evidence>
<dbReference type="CDD" id="cd02440">
    <property type="entry name" value="AdoMet_MTases"/>
    <property type="match status" value="2"/>
</dbReference>
<dbReference type="PROSITE" id="PS51582">
    <property type="entry name" value="SAM_PEAMT"/>
    <property type="match status" value="1"/>
</dbReference>
<keyword evidence="10" id="KW-1185">Reference proteome</keyword>
<dbReference type="InterPro" id="IPR011992">
    <property type="entry name" value="EF-hand-dom_pair"/>
</dbReference>
<dbReference type="SMART" id="SM00054">
    <property type="entry name" value="EFh"/>
    <property type="match status" value="4"/>
</dbReference>
<dbReference type="Gene3D" id="3.40.50.150">
    <property type="entry name" value="Vaccinia Virus protein VP39"/>
    <property type="match status" value="2"/>
</dbReference>
<dbReference type="Pfam" id="PF13499">
    <property type="entry name" value="EF-hand_7"/>
    <property type="match status" value="2"/>
</dbReference>
<dbReference type="Pfam" id="PF13489">
    <property type="entry name" value="Methyltransf_23"/>
    <property type="match status" value="1"/>
</dbReference>